<dbReference type="InterPro" id="IPR038296">
    <property type="entry name" value="ParD_sf"/>
</dbReference>
<dbReference type="OrthoDB" id="8392969at2"/>
<organism evidence="1 2">
    <name type="scientific">Rhodovulum bhavnagarense</name>
    <dbReference type="NCBI Taxonomy" id="992286"/>
    <lineage>
        <taxon>Bacteria</taxon>
        <taxon>Pseudomonadati</taxon>
        <taxon>Pseudomonadota</taxon>
        <taxon>Alphaproteobacteria</taxon>
        <taxon>Rhodobacterales</taxon>
        <taxon>Paracoccaceae</taxon>
        <taxon>Rhodovulum</taxon>
    </lineage>
</organism>
<name>A0A4R2RQJ5_9RHOB</name>
<reference evidence="1 2" key="1">
    <citation type="submission" date="2019-03" db="EMBL/GenBank/DDBJ databases">
        <title>Genomic Encyclopedia of Type Strains, Phase IV (KMG-IV): sequencing the most valuable type-strain genomes for metagenomic binning, comparative biology and taxonomic classification.</title>
        <authorList>
            <person name="Goeker M."/>
        </authorList>
    </citation>
    <scope>NUCLEOTIDE SEQUENCE [LARGE SCALE GENOMIC DNA]</scope>
    <source>
        <strain evidence="1 2">DSM 24766</strain>
    </source>
</reference>
<dbReference type="Gene3D" id="6.10.10.120">
    <property type="entry name" value="Antitoxin ParD1-like"/>
    <property type="match status" value="1"/>
</dbReference>
<gene>
    <name evidence="1" type="ORF">EV663_105173</name>
</gene>
<dbReference type="AlphaFoldDB" id="A0A4R2RQJ5"/>
<dbReference type="InterPro" id="IPR022789">
    <property type="entry name" value="ParD"/>
</dbReference>
<dbReference type="RefSeq" id="WP_132951230.1">
    <property type="nucleotide sequence ID" value="NZ_SLXU01000005.1"/>
</dbReference>
<dbReference type="Proteomes" id="UP000295050">
    <property type="component" value="Unassembled WGS sequence"/>
</dbReference>
<dbReference type="Pfam" id="PF03693">
    <property type="entry name" value="ParD_antitoxin"/>
    <property type="match status" value="1"/>
</dbReference>
<dbReference type="EMBL" id="SLXU01000005">
    <property type="protein sequence ID" value="TCP61455.1"/>
    <property type="molecule type" value="Genomic_DNA"/>
</dbReference>
<keyword evidence="2" id="KW-1185">Reference proteome</keyword>
<accession>A0A4R2RQJ5</accession>
<proteinExistence type="predicted"/>
<protein>
    <submittedName>
        <fullName evidence="1">Antitoxin ParD1/3/4</fullName>
    </submittedName>
</protein>
<sequence length="89" mass="9867">MSVKASVSLTDQQDQFARSLVAKGHYASLSAVVQRGIELVRSEAKREEIELAALRAFFEGRAQGPFISAAEGHHRTEDMIDRKRRALGL</sequence>
<evidence type="ECO:0000313" key="2">
    <source>
        <dbReference type="Proteomes" id="UP000295050"/>
    </source>
</evidence>
<comment type="caution">
    <text evidence="1">The sequence shown here is derived from an EMBL/GenBank/DDBJ whole genome shotgun (WGS) entry which is preliminary data.</text>
</comment>
<evidence type="ECO:0000313" key="1">
    <source>
        <dbReference type="EMBL" id="TCP61455.1"/>
    </source>
</evidence>